<sequence length="133" mass="14237">MQVFTDPRFYRDSIVDTGQFSFPGGGATVAWIDARDIASVAERALLDAGHAGQVYELSGPESLSMPRTAELLSAAAGRPVTHREVTIVEAVAGMTGFERDLSALTFERVRAGRFAEVTGAVESAKNRRSKGYG</sequence>
<dbReference type="SUPFAM" id="SSF51735">
    <property type="entry name" value="NAD(P)-binding Rossmann-fold domains"/>
    <property type="match status" value="1"/>
</dbReference>
<name>A0A917UDE2_9ACTN</name>
<dbReference type="InterPro" id="IPR036291">
    <property type="entry name" value="NAD(P)-bd_dom_sf"/>
</dbReference>
<evidence type="ECO:0000313" key="2">
    <source>
        <dbReference type="Proteomes" id="UP000642070"/>
    </source>
</evidence>
<dbReference type="Gene3D" id="3.90.25.10">
    <property type="entry name" value="UDP-galactose 4-epimerase, domain 1"/>
    <property type="match status" value="1"/>
</dbReference>
<gene>
    <name evidence="1" type="ORF">GCM10007977_098390</name>
</gene>
<dbReference type="AlphaFoldDB" id="A0A917UDE2"/>
<organism evidence="1 2">
    <name type="scientific">Dactylosporangium sucinum</name>
    <dbReference type="NCBI Taxonomy" id="1424081"/>
    <lineage>
        <taxon>Bacteria</taxon>
        <taxon>Bacillati</taxon>
        <taxon>Actinomycetota</taxon>
        <taxon>Actinomycetes</taxon>
        <taxon>Micromonosporales</taxon>
        <taxon>Micromonosporaceae</taxon>
        <taxon>Dactylosporangium</taxon>
    </lineage>
</organism>
<evidence type="ECO:0000313" key="1">
    <source>
        <dbReference type="EMBL" id="GGM81301.1"/>
    </source>
</evidence>
<reference evidence="1" key="1">
    <citation type="journal article" date="2014" name="Int. J. Syst. Evol. Microbiol.">
        <title>Complete genome sequence of Corynebacterium casei LMG S-19264T (=DSM 44701T), isolated from a smear-ripened cheese.</title>
        <authorList>
            <consortium name="US DOE Joint Genome Institute (JGI-PGF)"/>
            <person name="Walter F."/>
            <person name="Albersmeier A."/>
            <person name="Kalinowski J."/>
            <person name="Ruckert C."/>
        </authorList>
    </citation>
    <scope>NUCLEOTIDE SEQUENCE</scope>
    <source>
        <strain evidence="1">JCM 19831</strain>
    </source>
</reference>
<protein>
    <submittedName>
        <fullName evidence="1">Uncharacterized protein</fullName>
    </submittedName>
</protein>
<comment type="caution">
    <text evidence="1">The sequence shown here is derived from an EMBL/GenBank/DDBJ whole genome shotgun (WGS) entry which is preliminary data.</text>
</comment>
<accession>A0A917UDE2</accession>
<dbReference type="Gene3D" id="3.40.50.720">
    <property type="entry name" value="NAD(P)-binding Rossmann-like Domain"/>
    <property type="match status" value="1"/>
</dbReference>
<reference evidence="1" key="2">
    <citation type="submission" date="2020-09" db="EMBL/GenBank/DDBJ databases">
        <authorList>
            <person name="Sun Q."/>
            <person name="Ohkuma M."/>
        </authorList>
    </citation>
    <scope>NUCLEOTIDE SEQUENCE</scope>
    <source>
        <strain evidence="1">JCM 19831</strain>
    </source>
</reference>
<dbReference type="EMBL" id="BMPI01000086">
    <property type="protein sequence ID" value="GGM81301.1"/>
    <property type="molecule type" value="Genomic_DNA"/>
</dbReference>
<dbReference type="PANTHER" id="PTHR43162">
    <property type="match status" value="1"/>
</dbReference>
<proteinExistence type="predicted"/>
<dbReference type="RefSeq" id="WP_190256998.1">
    <property type="nucleotide sequence ID" value="NZ_BMPI01000086.1"/>
</dbReference>
<keyword evidence="2" id="KW-1185">Reference proteome</keyword>
<dbReference type="InterPro" id="IPR051604">
    <property type="entry name" value="Ergot_Alk_Oxidoreductase"/>
</dbReference>
<dbReference type="Proteomes" id="UP000642070">
    <property type="component" value="Unassembled WGS sequence"/>
</dbReference>
<dbReference type="PANTHER" id="PTHR43162:SF1">
    <property type="entry name" value="PRESTALK A DIFFERENTIATION PROTEIN A"/>
    <property type="match status" value="1"/>
</dbReference>